<evidence type="ECO:0000313" key="1">
    <source>
        <dbReference type="EMBL" id="MPM44571.1"/>
    </source>
</evidence>
<protein>
    <recommendedName>
        <fullName evidence="2">Phosphoserine phosphatase</fullName>
    </recommendedName>
</protein>
<name>A0A644ZXA9_9ZZZZ</name>
<dbReference type="AlphaFoldDB" id="A0A644ZXA9"/>
<reference evidence="1" key="1">
    <citation type="submission" date="2019-08" db="EMBL/GenBank/DDBJ databases">
        <authorList>
            <person name="Kucharzyk K."/>
            <person name="Murdoch R.W."/>
            <person name="Higgins S."/>
            <person name="Loffler F."/>
        </authorList>
    </citation>
    <scope>NUCLEOTIDE SEQUENCE</scope>
</reference>
<proteinExistence type="predicted"/>
<gene>
    <name evidence="1" type="ORF">SDC9_91250</name>
</gene>
<comment type="caution">
    <text evidence="1">The sequence shown here is derived from an EMBL/GenBank/DDBJ whole genome shotgun (WGS) entry which is preliminary data.</text>
</comment>
<dbReference type="SUPFAM" id="SSF56784">
    <property type="entry name" value="HAD-like"/>
    <property type="match status" value="1"/>
</dbReference>
<sequence>MKYPRVLVSAVCALPWFLGMLLGVLDKTCAKERFYRYLRHVPEVAEEVERFWIDHDKNLKDWYFTQKREDDLIISASPEFLLAPVMQRLGLRFLASRVDAASGRYTGKNCHGEEKVRRMRESYPELQIDQFYSDSGNDLPLAKLAREAFLVKGDERKPFPIA</sequence>
<dbReference type="InterPro" id="IPR036412">
    <property type="entry name" value="HAD-like_sf"/>
</dbReference>
<evidence type="ECO:0008006" key="2">
    <source>
        <dbReference type="Google" id="ProtNLM"/>
    </source>
</evidence>
<dbReference type="InterPro" id="IPR023214">
    <property type="entry name" value="HAD_sf"/>
</dbReference>
<dbReference type="Pfam" id="PF12710">
    <property type="entry name" value="HAD"/>
    <property type="match status" value="1"/>
</dbReference>
<dbReference type="EMBL" id="VSSQ01010528">
    <property type="protein sequence ID" value="MPM44571.1"/>
    <property type="molecule type" value="Genomic_DNA"/>
</dbReference>
<dbReference type="NCBIfam" id="TIGR01488">
    <property type="entry name" value="HAD-SF-IB"/>
    <property type="match status" value="1"/>
</dbReference>
<accession>A0A644ZXA9</accession>
<dbReference type="Gene3D" id="3.40.50.1000">
    <property type="entry name" value="HAD superfamily/HAD-like"/>
    <property type="match status" value="1"/>
</dbReference>
<organism evidence="1">
    <name type="scientific">bioreactor metagenome</name>
    <dbReference type="NCBI Taxonomy" id="1076179"/>
    <lineage>
        <taxon>unclassified sequences</taxon>
        <taxon>metagenomes</taxon>
        <taxon>ecological metagenomes</taxon>
    </lineage>
</organism>